<gene>
    <name evidence="1" type="ORF">SteCoe_36046</name>
</gene>
<evidence type="ECO:0000313" key="1">
    <source>
        <dbReference type="EMBL" id="OMJ66936.1"/>
    </source>
</evidence>
<keyword evidence="2" id="KW-1185">Reference proteome</keyword>
<name>A0A1R2AR16_9CILI</name>
<protein>
    <submittedName>
        <fullName evidence="1">Uncharacterized protein</fullName>
    </submittedName>
</protein>
<comment type="caution">
    <text evidence="1">The sequence shown here is derived from an EMBL/GenBank/DDBJ whole genome shotgun (WGS) entry which is preliminary data.</text>
</comment>
<proteinExistence type="predicted"/>
<sequence>MDRYKSSKLKYLNLIAKRIKFLAFHTWKIKFPRTKAPKKQALKKYSSLCLSPEPTPLSLIVGTSKIIHRSSGSYVENLNFTNARQTPHPTKNSRPESPISLSLFDEIKSSLKSKAAIGDSSKDLSVQKTQEKLGNYKKQLFHSGSTIIKHRHKRNSTIPEGELAVVSSKVMKQHSYKVNVIDTRNI</sequence>
<dbReference type="EMBL" id="MPUH01001598">
    <property type="protein sequence ID" value="OMJ66936.1"/>
    <property type="molecule type" value="Genomic_DNA"/>
</dbReference>
<evidence type="ECO:0000313" key="2">
    <source>
        <dbReference type="Proteomes" id="UP000187209"/>
    </source>
</evidence>
<accession>A0A1R2AR16</accession>
<dbReference type="AlphaFoldDB" id="A0A1R2AR16"/>
<reference evidence="1 2" key="1">
    <citation type="submission" date="2016-11" db="EMBL/GenBank/DDBJ databases">
        <title>The macronuclear genome of Stentor coeruleus: a giant cell with tiny introns.</title>
        <authorList>
            <person name="Slabodnick M."/>
            <person name="Ruby J.G."/>
            <person name="Reiff S.B."/>
            <person name="Swart E.C."/>
            <person name="Gosai S."/>
            <person name="Prabakaran S."/>
            <person name="Witkowska E."/>
            <person name="Larue G.E."/>
            <person name="Fisher S."/>
            <person name="Freeman R.M."/>
            <person name="Gunawardena J."/>
            <person name="Chu W."/>
            <person name="Stover N.A."/>
            <person name="Gregory B.D."/>
            <person name="Nowacki M."/>
            <person name="Derisi J."/>
            <person name="Roy S.W."/>
            <person name="Marshall W.F."/>
            <person name="Sood P."/>
        </authorList>
    </citation>
    <scope>NUCLEOTIDE SEQUENCE [LARGE SCALE GENOMIC DNA]</scope>
    <source>
        <strain evidence="1">WM001</strain>
    </source>
</reference>
<organism evidence="1 2">
    <name type="scientific">Stentor coeruleus</name>
    <dbReference type="NCBI Taxonomy" id="5963"/>
    <lineage>
        <taxon>Eukaryota</taxon>
        <taxon>Sar</taxon>
        <taxon>Alveolata</taxon>
        <taxon>Ciliophora</taxon>
        <taxon>Postciliodesmatophora</taxon>
        <taxon>Heterotrichea</taxon>
        <taxon>Heterotrichida</taxon>
        <taxon>Stentoridae</taxon>
        <taxon>Stentor</taxon>
    </lineage>
</organism>
<dbReference type="Proteomes" id="UP000187209">
    <property type="component" value="Unassembled WGS sequence"/>
</dbReference>